<evidence type="ECO:0000313" key="1">
    <source>
        <dbReference type="EMBL" id="GBP20528.1"/>
    </source>
</evidence>
<accession>A0A4C1U2P7</accession>
<dbReference type="EMBL" id="BGZK01000119">
    <property type="protein sequence ID" value="GBP20528.1"/>
    <property type="molecule type" value="Genomic_DNA"/>
</dbReference>
<organism evidence="1 2">
    <name type="scientific">Eumeta variegata</name>
    <name type="common">Bagworm moth</name>
    <name type="synonym">Eumeta japonica</name>
    <dbReference type="NCBI Taxonomy" id="151549"/>
    <lineage>
        <taxon>Eukaryota</taxon>
        <taxon>Metazoa</taxon>
        <taxon>Ecdysozoa</taxon>
        <taxon>Arthropoda</taxon>
        <taxon>Hexapoda</taxon>
        <taxon>Insecta</taxon>
        <taxon>Pterygota</taxon>
        <taxon>Neoptera</taxon>
        <taxon>Endopterygota</taxon>
        <taxon>Lepidoptera</taxon>
        <taxon>Glossata</taxon>
        <taxon>Ditrysia</taxon>
        <taxon>Tineoidea</taxon>
        <taxon>Psychidae</taxon>
        <taxon>Oiketicinae</taxon>
        <taxon>Eumeta</taxon>
    </lineage>
</organism>
<sequence length="169" mass="19423">MEYLKEEDRVDESRRGGVGHRSFHSLAEIQQQKVLLHVRIFYNRPIFVMQPRWPQYCSSTKRRAFFFNRSSRETVFSHRSHTVCDFNQATTRPRRVIAVWNARTTSDQGPGVTVKKIGVFADGRSVARSQDIGFISSKSAQGKLVDFVLIRGREKYVESHLSGAFLSAQ</sequence>
<name>A0A4C1U2P7_EUMVA</name>
<reference evidence="1 2" key="1">
    <citation type="journal article" date="2019" name="Commun. Biol.">
        <title>The bagworm genome reveals a unique fibroin gene that provides high tensile strength.</title>
        <authorList>
            <person name="Kono N."/>
            <person name="Nakamura H."/>
            <person name="Ohtoshi R."/>
            <person name="Tomita M."/>
            <person name="Numata K."/>
            <person name="Arakawa K."/>
        </authorList>
    </citation>
    <scope>NUCLEOTIDE SEQUENCE [LARGE SCALE GENOMIC DNA]</scope>
</reference>
<keyword evidence="2" id="KW-1185">Reference proteome</keyword>
<proteinExistence type="predicted"/>
<dbReference type="Proteomes" id="UP000299102">
    <property type="component" value="Unassembled WGS sequence"/>
</dbReference>
<gene>
    <name evidence="1" type="ORF">EVAR_78905_1</name>
</gene>
<evidence type="ECO:0000313" key="2">
    <source>
        <dbReference type="Proteomes" id="UP000299102"/>
    </source>
</evidence>
<comment type="caution">
    <text evidence="1">The sequence shown here is derived from an EMBL/GenBank/DDBJ whole genome shotgun (WGS) entry which is preliminary data.</text>
</comment>
<protein>
    <submittedName>
        <fullName evidence="1">Uncharacterized protein</fullName>
    </submittedName>
</protein>
<dbReference type="AlphaFoldDB" id="A0A4C1U2P7"/>